<dbReference type="EMBL" id="CP023690">
    <property type="protein sequence ID" value="QEV63803.1"/>
    <property type="molecule type" value="Genomic_DNA"/>
</dbReference>
<feature type="region of interest" description="Disordered" evidence="1">
    <location>
        <begin position="139"/>
        <end position="158"/>
    </location>
</feature>
<evidence type="ECO:0000313" key="6">
    <source>
        <dbReference type="Proteomes" id="UP000549009"/>
    </source>
</evidence>
<evidence type="ECO:0000256" key="1">
    <source>
        <dbReference type="SAM" id="MobiDB-lite"/>
    </source>
</evidence>
<feature type="chain" id="PRO_5044623333" description="GerMN domain-containing protein" evidence="2">
    <location>
        <begin position="20"/>
        <end position="158"/>
    </location>
</feature>
<keyword evidence="6" id="KW-1185">Reference proteome</keyword>
<evidence type="ECO:0000313" key="5">
    <source>
        <dbReference type="Proteomes" id="UP000326505"/>
    </source>
</evidence>
<evidence type="ECO:0000313" key="3">
    <source>
        <dbReference type="EMBL" id="MBB5101975.1"/>
    </source>
</evidence>
<dbReference type="RefSeq" id="WP_150514661.1">
    <property type="nucleotide sequence ID" value="NZ_BMSQ01000012.1"/>
</dbReference>
<evidence type="ECO:0008006" key="7">
    <source>
        <dbReference type="Google" id="ProtNLM"/>
    </source>
</evidence>
<sequence>MRRPTALALLLAAALTACGIDDTGPDPAGPAASGMPRAHDRSAPAVHVYFYSATGLERVSRLYRGPDARQRAIDELVRGPDAAERARGLISFVPATGAGPTLTVDAHGTADLYLPPTWTPGRTALRQLVCTAADGSRTTKVRLHPPADGPPTTERCTR</sequence>
<evidence type="ECO:0000313" key="4">
    <source>
        <dbReference type="EMBL" id="QEV63803.1"/>
    </source>
</evidence>
<dbReference type="PROSITE" id="PS51257">
    <property type="entry name" value="PROKAR_LIPOPROTEIN"/>
    <property type="match status" value="1"/>
</dbReference>
<reference evidence="4 5" key="1">
    <citation type="submission" date="2017-09" db="EMBL/GenBank/DDBJ databases">
        <authorList>
            <person name="Lee N."/>
            <person name="Cho B.-K."/>
        </authorList>
    </citation>
    <scope>NUCLEOTIDE SEQUENCE [LARGE SCALE GENOMIC DNA]</scope>
    <source>
        <strain evidence="4 5">ATCC 27465</strain>
    </source>
</reference>
<gene>
    <name evidence="4" type="ORF">CP982_38125</name>
    <name evidence="3" type="ORF">FHS40_001028</name>
</gene>
<keyword evidence="2" id="KW-0732">Signal</keyword>
<name>A0A5P2XFW7_STRST</name>
<proteinExistence type="predicted"/>
<dbReference type="KEGG" id="sspb:CP982_38125"/>
<dbReference type="Proteomes" id="UP000549009">
    <property type="component" value="Unassembled WGS sequence"/>
</dbReference>
<accession>A0A5P2XFW7</accession>
<dbReference type="OrthoDB" id="3533398at2"/>
<organism evidence="4 5">
    <name type="scientific">Streptomyces spectabilis</name>
    <dbReference type="NCBI Taxonomy" id="68270"/>
    <lineage>
        <taxon>Bacteria</taxon>
        <taxon>Bacillati</taxon>
        <taxon>Actinomycetota</taxon>
        <taxon>Actinomycetes</taxon>
        <taxon>Kitasatosporales</taxon>
        <taxon>Streptomycetaceae</taxon>
        <taxon>Streptomyces</taxon>
    </lineage>
</organism>
<dbReference type="Proteomes" id="UP000326505">
    <property type="component" value="Chromosome"/>
</dbReference>
<dbReference type="AlphaFoldDB" id="A0A5P2XFW7"/>
<feature type="signal peptide" evidence="2">
    <location>
        <begin position="1"/>
        <end position="19"/>
    </location>
</feature>
<protein>
    <recommendedName>
        <fullName evidence="7">GerMN domain-containing protein</fullName>
    </recommendedName>
</protein>
<evidence type="ECO:0000256" key="2">
    <source>
        <dbReference type="SAM" id="SignalP"/>
    </source>
</evidence>
<dbReference type="EMBL" id="JACHJD010000002">
    <property type="protein sequence ID" value="MBB5101975.1"/>
    <property type="molecule type" value="Genomic_DNA"/>
</dbReference>
<reference evidence="3 6" key="2">
    <citation type="submission" date="2020-08" db="EMBL/GenBank/DDBJ databases">
        <title>Genomic Encyclopedia of Type Strains, Phase III (KMG-III): the genomes of soil and plant-associated and newly described type strains.</title>
        <authorList>
            <person name="Whitman W."/>
        </authorList>
    </citation>
    <scope>NUCLEOTIDE SEQUENCE [LARGE SCALE GENOMIC DNA]</scope>
    <source>
        <strain evidence="3 6">CECT 3146</strain>
    </source>
</reference>